<sequence>IEVNPAYTSVIGMLKYAPQYMISKDIAAAYVIARRGLGLKEQIPEGYMAILKELDADELEELKEYVRKTVKNKQLKKRQLKEIDKAIKLIQSLGSEPGKASRPLGGTSLGAGSESYNLWRVLKVAVVTPLSPEKVLRDISVLKRVIFSGQVGRPG</sequence>
<evidence type="ECO:0000313" key="2">
    <source>
        <dbReference type="Proteomes" id="UP000242329"/>
    </source>
</evidence>
<dbReference type="RefSeq" id="WP_143156934.1">
    <property type="nucleotide sequence ID" value="NZ_FQWY01000050.1"/>
</dbReference>
<dbReference type="STRING" id="1123382.SAMN02745221_02036"/>
<dbReference type="EMBL" id="FQWY01000050">
    <property type="protein sequence ID" value="SHH25948.1"/>
    <property type="molecule type" value="Genomic_DNA"/>
</dbReference>
<proteinExistence type="predicted"/>
<dbReference type="Proteomes" id="UP000242329">
    <property type="component" value="Unassembled WGS sequence"/>
</dbReference>
<dbReference type="AlphaFoldDB" id="A0A1M5RIK7"/>
<keyword evidence="2" id="KW-1185">Reference proteome</keyword>
<dbReference type="InterPro" id="IPR018693">
    <property type="entry name" value="DUF2192"/>
</dbReference>
<organism evidence="1 2">
    <name type="scientific">Thermosyntropha lipolytica DSM 11003</name>
    <dbReference type="NCBI Taxonomy" id="1123382"/>
    <lineage>
        <taxon>Bacteria</taxon>
        <taxon>Bacillati</taxon>
        <taxon>Bacillota</taxon>
        <taxon>Clostridia</taxon>
        <taxon>Eubacteriales</taxon>
        <taxon>Syntrophomonadaceae</taxon>
        <taxon>Thermosyntropha</taxon>
    </lineage>
</organism>
<dbReference type="Pfam" id="PF09958">
    <property type="entry name" value="DUF2192"/>
    <property type="match status" value="1"/>
</dbReference>
<gene>
    <name evidence="1" type="ORF">SAMN02745221_02036</name>
</gene>
<protein>
    <submittedName>
        <fullName evidence="1">Uncharacterized protein</fullName>
    </submittedName>
</protein>
<evidence type="ECO:0000313" key="1">
    <source>
        <dbReference type="EMBL" id="SHH25948.1"/>
    </source>
</evidence>
<dbReference type="OrthoDB" id="7375452at2"/>
<name>A0A1M5RIK7_9FIRM</name>
<feature type="non-terminal residue" evidence="1">
    <location>
        <position position="1"/>
    </location>
</feature>
<accession>A0A1M5RIK7</accession>
<reference evidence="2" key="1">
    <citation type="submission" date="2016-11" db="EMBL/GenBank/DDBJ databases">
        <authorList>
            <person name="Varghese N."/>
            <person name="Submissions S."/>
        </authorList>
    </citation>
    <scope>NUCLEOTIDE SEQUENCE [LARGE SCALE GENOMIC DNA]</scope>
    <source>
        <strain evidence="2">DSM 11003</strain>
    </source>
</reference>